<keyword evidence="4" id="KW-0378">Hydrolase</keyword>
<evidence type="ECO:0000256" key="3">
    <source>
        <dbReference type="ARBA" id="ARBA00022723"/>
    </source>
</evidence>
<comment type="caution">
    <text evidence="8">The sequence shown here is derived from an EMBL/GenBank/DDBJ whole genome shotgun (WGS) entry which is preliminary data.</text>
</comment>
<dbReference type="SUPFAM" id="SSF55811">
    <property type="entry name" value="Nudix"/>
    <property type="match status" value="1"/>
</dbReference>
<keyword evidence="9" id="KW-1185">Reference proteome</keyword>
<keyword evidence="3" id="KW-0479">Metal-binding</keyword>
<protein>
    <recommendedName>
        <fullName evidence="7">Nudix hydrolase domain-containing protein</fullName>
    </recommendedName>
</protein>
<dbReference type="CDD" id="cd18870">
    <property type="entry name" value="NUDIX_AcylCoAdiphos_Nudt19"/>
    <property type="match status" value="1"/>
</dbReference>
<dbReference type="InterPro" id="IPR015797">
    <property type="entry name" value="NUDIX_hydrolase-like_dom_sf"/>
</dbReference>
<evidence type="ECO:0000313" key="9">
    <source>
        <dbReference type="Proteomes" id="UP001375240"/>
    </source>
</evidence>
<dbReference type="Pfam" id="PF00293">
    <property type="entry name" value="NUDIX"/>
    <property type="match status" value="1"/>
</dbReference>
<dbReference type="InterPro" id="IPR000086">
    <property type="entry name" value="NUDIX_hydrolase_dom"/>
</dbReference>
<evidence type="ECO:0000256" key="4">
    <source>
        <dbReference type="ARBA" id="ARBA00022801"/>
    </source>
</evidence>
<proteinExistence type="predicted"/>
<dbReference type="GO" id="GO:0005739">
    <property type="term" value="C:mitochondrion"/>
    <property type="evidence" value="ECO:0007669"/>
    <property type="project" value="TreeGrafter"/>
</dbReference>
<dbReference type="PROSITE" id="PS51462">
    <property type="entry name" value="NUDIX"/>
    <property type="match status" value="1"/>
</dbReference>
<dbReference type="GO" id="GO:0046872">
    <property type="term" value="F:metal ion binding"/>
    <property type="evidence" value="ECO:0007669"/>
    <property type="project" value="UniProtKB-KW"/>
</dbReference>
<reference evidence="8 9" key="1">
    <citation type="submission" date="2019-10" db="EMBL/GenBank/DDBJ databases">
        <authorList>
            <person name="Palmer J.M."/>
        </authorList>
    </citation>
    <scope>NUCLEOTIDE SEQUENCE [LARGE SCALE GENOMIC DNA]</scope>
    <source>
        <strain evidence="8 9">TWF696</strain>
    </source>
</reference>
<dbReference type="Proteomes" id="UP001375240">
    <property type="component" value="Unassembled WGS sequence"/>
</dbReference>
<evidence type="ECO:0000256" key="1">
    <source>
        <dbReference type="ARBA" id="ARBA00001936"/>
    </source>
</evidence>
<feature type="domain" description="Nudix hydrolase" evidence="7">
    <location>
        <begin position="88"/>
        <end position="269"/>
    </location>
</feature>
<name>A0AAV9UEK1_9PEZI</name>
<dbReference type="PANTHER" id="PTHR12318:SF0">
    <property type="entry name" value="ACYL-COENZYME A DIPHOSPHATASE NUDT19"/>
    <property type="match status" value="1"/>
</dbReference>
<dbReference type="AlphaFoldDB" id="A0AAV9UEK1"/>
<keyword evidence="5" id="KW-0460">Magnesium</keyword>
<dbReference type="Gene3D" id="3.90.79.10">
    <property type="entry name" value="Nucleoside Triphosphate Pyrophosphohydrolase"/>
    <property type="match status" value="1"/>
</dbReference>
<dbReference type="InterPro" id="IPR039121">
    <property type="entry name" value="NUDT19"/>
</dbReference>
<accession>A0AAV9UEK1</accession>
<organism evidence="8 9">
    <name type="scientific">Orbilia brochopaga</name>
    <dbReference type="NCBI Taxonomy" id="3140254"/>
    <lineage>
        <taxon>Eukaryota</taxon>
        <taxon>Fungi</taxon>
        <taxon>Dikarya</taxon>
        <taxon>Ascomycota</taxon>
        <taxon>Pezizomycotina</taxon>
        <taxon>Orbiliomycetes</taxon>
        <taxon>Orbiliales</taxon>
        <taxon>Orbiliaceae</taxon>
        <taxon>Orbilia</taxon>
    </lineage>
</organism>
<evidence type="ECO:0000256" key="5">
    <source>
        <dbReference type="ARBA" id="ARBA00022842"/>
    </source>
</evidence>
<gene>
    <name evidence="8" type="ORF">TWF696_009533</name>
</gene>
<comment type="cofactor">
    <cofactor evidence="2">
        <name>Mg(2+)</name>
        <dbReference type="ChEBI" id="CHEBI:18420"/>
    </cofactor>
</comment>
<dbReference type="EMBL" id="JAVHNQ010000009">
    <property type="protein sequence ID" value="KAK6338721.1"/>
    <property type="molecule type" value="Genomic_DNA"/>
</dbReference>
<evidence type="ECO:0000313" key="8">
    <source>
        <dbReference type="EMBL" id="KAK6338721.1"/>
    </source>
</evidence>
<evidence type="ECO:0000259" key="7">
    <source>
        <dbReference type="PROSITE" id="PS51462"/>
    </source>
</evidence>
<keyword evidence="6" id="KW-0464">Manganese</keyword>
<comment type="cofactor">
    <cofactor evidence="1">
        <name>Mn(2+)</name>
        <dbReference type="ChEBI" id="CHEBI:29035"/>
    </cofactor>
</comment>
<sequence length="358" mass="39224">MLSMPLVRHVPLLSQSWRVGINIDLTFAGRYLRSRSRSLSTKTNSSAASLVLLRYSSVNRRAVVQMAAKKPAVNPHSYTTMQPGGVAPPRPSASLVLLDGQNRILLTHRTSSVGSFADAHVFPGGNLDADDPSPEFCAIRETFEETGVLLTSPPPPQSLTATFGDARRQIHARKTTFSDWLAHHNLTADTAALLPFTTWITPPTMKKRYETKMFLAFLPAANTVDTSSTAQLPTADGGVETVSATFMTAAEILAAHKAHKVILFPPQAYLVTRLAVFTSDRRLSVVQQREGIRAWLESEGMGSWVFEPRQEGMTRDGRRLILGYGPRGDHGSKTVMRFGRNGMPEDLEIVSADAVSRL</sequence>
<evidence type="ECO:0000256" key="6">
    <source>
        <dbReference type="ARBA" id="ARBA00023211"/>
    </source>
</evidence>
<evidence type="ECO:0000256" key="2">
    <source>
        <dbReference type="ARBA" id="ARBA00001946"/>
    </source>
</evidence>
<dbReference type="PANTHER" id="PTHR12318">
    <property type="entry name" value="TESTOSTERONE-REGULATED PROTEIN RP2"/>
    <property type="match status" value="1"/>
</dbReference>
<dbReference type="GO" id="GO:0016818">
    <property type="term" value="F:hydrolase activity, acting on acid anhydrides, in phosphorus-containing anhydrides"/>
    <property type="evidence" value="ECO:0007669"/>
    <property type="project" value="InterPro"/>
</dbReference>